<dbReference type="EMBL" id="NQKL01000029">
    <property type="protein sequence ID" value="OZY39404.1"/>
    <property type="molecule type" value="Genomic_DNA"/>
</dbReference>
<feature type="domain" description="FAD dependent oxidoreductase" evidence="2">
    <location>
        <begin position="34"/>
        <end position="387"/>
    </location>
</feature>
<proteinExistence type="predicted"/>
<name>A0A266LN04_PSEFR</name>
<accession>A0A266LN04</accession>
<dbReference type="Proteomes" id="UP000216113">
    <property type="component" value="Unassembled WGS sequence"/>
</dbReference>
<organism evidence="3 4">
    <name type="scientific">Pseudomonas fragi</name>
    <dbReference type="NCBI Taxonomy" id="296"/>
    <lineage>
        <taxon>Bacteria</taxon>
        <taxon>Pseudomonadati</taxon>
        <taxon>Pseudomonadota</taxon>
        <taxon>Gammaproteobacteria</taxon>
        <taxon>Pseudomonadales</taxon>
        <taxon>Pseudomonadaceae</taxon>
        <taxon>Pseudomonas</taxon>
    </lineage>
</organism>
<dbReference type="InterPro" id="IPR036188">
    <property type="entry name" value="FAD/NAD-bd_sf"/>
</dbReference>
<dbReference type="Gene3D" id="3.50.50.60">
    <property type="entry name" value="FAD/NAD(P)-binding domain"/>
    <property type="match status" value="1"/>
</dbReference>
<dbReference type="PRINTS" id="PR00420">
    <property type="entry name" value="RNGMNOXGNASE"/>
</dbReference>
<evidence type="ECO:0000259" key="2">
    <source>
        <dbReference type="Pfam" id="PF01266"/>
    </source>
</evidence>
<dbReference type="PANTHER" id="PTHR13847">
    <property type="entry name" value="SARCOSINE DEHYDROGENASE-RELATED"/>
    <property type="match status" value="1"/>
</dbReference>
<evidence type="ECO:0000313" key="4">
    <source>
        <dbReference type="Proteomes" id="UP000216113"/>
    </source>
</evidence>
<dbReference type="InterPro" id="IPR006076">
    <property type="entry name" value="FAD-dep_OxRdtase"/>
</dbReference>
<dbReference type="AlphaFoldDB" id="A0A266LN04"/>
<comment type="caution">
    <text evidence="3">The sequence shown here is derived from an EMBL/GenBank/DDBJ whole genome shotgun (WGS) entry which is preliminary data.</text>
</comment>
<protein>
    <submittedName>
        <fullName evidence="3">FAD-dependent oxidoreductase</fullName>
    </submittedName>
</protein>
<dbReference type="RefSeq" id="WP_095031118.1">
    <property type="nucleotide sequence ID" value="NZ_NQKL01000029.1"/>
</dbReference>
<dbReference type="PANTHER" id="PTHR13847:SF281">
    <property type="entry name" value="FAD DEPENDENT OXIDOREDUCTASE DOMAIN-CONTAINING PROTEIN"/>
    <property type="match status" value="1"/>
</dbReference>
<dbReference type="Gene3D" id="3.30.9.10">
    <property type="entry name" value="D-Amino Acid Oxidase, subunit A, domain 2"/>
    <property type="match status" value="1"/>
</dbReference>
<reference evidence="3 4" key="1">
    <citation type="submission" date="2017-08" db="EMBL/GenBank/DDBJ databases">
        <title>Genomic and metabolic characterisation of spoilage-associated Pseudomonas species.</title>
        <authorList>
            <person name="Stanborough T."/>
            <person name="Fegan N."/>
            <person name="Powell S.M."/>
            <person name="Singh T."/>
            <person name="Tamplin M.L."/>
            <person name="Chandry P.S."/>
        </authorList>
    </citation>
    <scope>NUCLEOTIDE SEQUENCE [LARGE SCALE GENOMIC DNA]</scope>
    <source>
        <strain evidence="3 4">F1820</strain>
    </source>
</reference>
<dbReference type="SUPFAM" id="SSF51905">
    <property type="entry name" value="FAD/NAD(P)-binding domain"/>
    <property type="match status" value="1"/>
</dbReference>
<dbReference type="GO" id="GO:0005737">
    <property type="term" value="C:cytoplasm"/>
    <property type="evidence" value="ECO:0007669"/>
    <property type="project" value="TreeGrafter"/>
</dbReference>
<evidence type="ECO:0000313" key="3">
    <source>
        <dbReference type="EMBL" id="OZY39404.1"/>
    </source>
</evidence>
<evidence type="ECO:0000256" key="1">
    <source>
        <dbReference type="ARBA" id="ARBA00023002"/>
    </source>
</evidence>
<dbReference type="Pfam" id="PF01266">
    <property type="entry name" value="DAO"/>
    <property type="match status" value="1"/>
</dbReference>
<dbReference type="GO" id="GO:0016491">
    <property type="term" value="F:oxidoreductase activity"/>
    <property type="evidence" value="ECO:0007669"/>
    <property type="project" value="UniProtKB-KW"/>
</dbReference>
<sequence length="430" mass="46412">MKATSKLTLPPSLWSATARPAALTQALAENKRVDVAIVGAGYTGLVTALRLAESGVSVCVLDAGEPGWGASGRNGGQVIPGLKYDPDQLLERFGAERGEKIIEACGGAADEVFSLIREYGIACDATRKGWIQPAFSSATMKTLEHRARQWQQRGVAAELLDSNAVCQRIGTHNYVGGWVDPRAGSLHPLNYARGLARSALGRGVMIHSDSRVTDLRRLGTQWQLTTAPGHTVTADRVVLATNGYTDGLWPGLRQTVLAANSFLIATRPLSPELRKTILPGGEVCSDARRLLLYFKQDAQGRVLLGGRGPFAEPRRAEDWAHLERSLISVFPQLAGVAIEYRWSGRVALNHSVLPQLHEPQPGLSILMGYNGRGIAMATTLGKHLAARISGASSDFPFPVTPIRRIPFHSLQRLYVAAGISYYRLLDALSG</sequence>
<gene>
    <name evidence="3" type="ORF">CJF43_23090</name>
</gene>
<keyword evidence="1" id="KW-0560">Oxidoreductase</keyword>